<evidence type="ECO:0000256" key="4">
    <source>
        <dbReference type="SAM" id="SignalP"/>
    </source>
</evidence>
<dbReference type="EMBL" id="JAUUTY010000007">
    <property type="protein sequence ID" value="KAK1613222.1"/>
    <property type="molecule type" value="Genomic_DNA"/>
</dbReference>
<dbReference type="SUPFAM" id="SSF49503">
    <property type="entry name" value="Cupredoxins"/>
    <property type="match status" value="1"/>
</dbReference>
<keyword evidence="3" id="KW-0325">Glycoprotein</keyword>
<sequence length="121" mass="12872">MAALVSVLLLWQPADGTDHAVGGGGINGWDTGTNYATWAQSQSFAAGDVLVFSYVKGQHNVYEVTEEAYRSCDATAPGTVLATYDSGLDRVVLPDAKTYWFICQVPNHCIGGMKLAVNVSV</sequence>
<evidence type="ECO:0000313" key="7">
    <source>
        <dbReference type="Proteomes" id="UP001231189"/>
    </source>
</evidence>
<dbReference type="Gene3D" id="2.60.40.420">
    <property type="entry name" value="Cupredoxins - blue copper proteins"/>
    <property type="match status" value="1"/>
</dbReference>
<dbReference type="Pfam" id="PF02298">
    <property type="entry name" value="Cu_bind_like"/>
    <property type="match status" value="1"/>
</dbReference>
<evidence type="ECO:0000259" key="5">
    <source>
        <dbReference type="PROSITE" id="PS51485"/>
    </source>
</evidence>
<keyword evidence="1" id="KW-0479">Metal-binding</keyword>
<comment type="caution">
    <text evidence="6">The sequence shown here is derived from an EMBL/GenBank/DDBJ whole genome shotgun (WGS) entry which is preliminary data.</text>
</comment>
<keyword evidence="2" id="KW-0186">Copper</keyword>
<dbReference type="GO" id="GO:0005886">
    <property type="term" value="C:plasma membrane"/>
    <property type="evidence" value="ECO:0007669"/>
    <property type="project" value="TreeGrafter"/>
</dbReference>
<dbReference type="AlphaFoldDB" id="A0AAD8R2U4"/>
<dbReference type="GO" id="GO:0046872">
    <property type="term" value="F:metal ion binding"/>
    <property type="evidence" value="ECO:0007669"/>
    <property type="project" value="UniProtKB-KW"/>
</dbReference>
<keyword evidence="7" id="KW-1185">Reference proteome</keyword>
<evidence type="ECO:0000256" key="1">
    <source>
        <dbReference type="ARBA" id="ARBA00022723"/>
    </source>
</evidence>
<feature type="domain" description="Phytocyanin" evidence="5">
    <location>
        <begin position="17"/>
        <end position="121"/>
    </location>
</feature>
<dbReference type="PROSITE" id="PS00196">
    <property type="entry name" value="COPPER_BLUE"/>
    <property type="match status" value="1"/>
</dbReference>
<keyword evidence="4" id="KW-0732">Signal</keyword>
<dbReference type="InterPro" id="IPR008972">
    <property type="entry name" value="Cupredoxin"/>
</dbReference>
<evidence type="ECO:0000256" key="3">
    <source>
        <dbReference type="ARBA" id="ARBA00023180"/>
    </source>
</evidence>
<dbReference type="GO" id="GO:0009055">
    <property type="term" value="F:electron transfer activity"/>
    <property type="evidence" value="ECO:0007669"/>
    <property type="project" value="InterPro"/>
</dbReference>
<dbReference type="InterPro" id="IPR039391">
    <property type="entry name" value="Phytocyanin-like"/>
</dbReference>
<dbReference type="PANTHER" id="PTHR33021">
    <property type="entry name" value="BLUE COPPER PROTEIN"/>
    <property type="match status" value="1"/>
</dbReference>
<dbReference type="FunFam" id="2.60.40.420:FF:000003">
    <property type="entry name" value="Blue copper"/>
    <property type="match status" value="1"/>
</dbReference>
<reference evidence="6" key="1">
    <citation type="submission" date="2023-07" db="EMBL/GenBank/DDBJ databases">
        <title>A chromosome-level genome assembly of Lolium multiflorum.</title>
        <authorList>
            <person name="Chen Y."/>
            <person name="Copetti D."/>
            <person name="Kolliker R."/>
            <person name="Studer B."/>
        </authorList>
    </citation>
    <scope>NUCLEOTIDE SEQUENCE</scope>
    <source>
        <strain evidence="6">02402/16</strain>
        <tissue evidence="6">Leaf</tissue>
    </source>
</reference>
<dbReference type="InterPro" id="IPR028871">
    <property type="entry name" value="BlueCu_1_BS"/>
</dbReference>
<feature type="signal peptide" evidence="4">
    <location>
        <begin position="1"/>
        <end position="16"/>
    </location>
</feature>
<accession>A0AAD8R2U4</accession>
<dbReference type="InterPro" id="IPR003245">
    <property type="entry name" value="Phytocyanin_dom"/>
</dbReference>
<gene>
    <name evidence="6" type="ORF">QYE76_036895</name>
</gene>
<dbReference type="PANTHER" id="PTHR33021:SF554">
    <property type="entry name" value="OS06G0721800 PROTEIN"/>
    <property type="match status" value="1"/>
</dbReference>
<evidence type="ECO:0000256" key="2">
    <source>
        <dbReference type="ARBA" id="ARBA00023008"/>
    </source>
</evidence>
<dbReference type="CDD" id="cd04216">
    <property type="entry name" value="Phytocyanin"/>
    <property type="match status" value="1"/>
</dbReference>
<protein>
    <recommendedName>
        <fullName evidence="5">Phytocyanin domain-containing protein</fullName>
    </recommendedName>
</protein>
<feature type="chain" id="PRO_5042126776" description="Phytocyanin domain-containing protein" evidence="4">
    <location>
        <begin position="17"/>
        <end position="121"/>
    </location>
</feature>
<name>A0AAD8R2U4_LOLMU</name>
<organism evidence="6 7">
    <name type="scientific">Lolium multiflorum</name>
    <name type="common">Italian ryegrass</name>
    <name type="synonym">Lolium perenne subsp. multiflorum</name>
    <dbReference type="NCBI Taxonomy" id="4521"/>
    <lineage>
        <taxon>Eukaryota</taxon>
        <taxon>Viridiplantae</taxon>
        <taxon>Streptophyta</taxon>
        <taxon>Embryophyta</taxon>
        <taxon>Tracheophyta</taxon>
        <taxon>Spermatophyta</taxon>
        <taxon>Magnoliopsida</taxon>
        <taxon>Liliopsida</taxon>
        <taxon>Poales</taxon>
        <taxon>Poaceae</taxon>
        <taxon>BOP clade</taxon>
        <taxon>Pooideae</taxon>
        <taxon>Poodae</taxon>
        <taxon>Poeae</taxon>
        <taxon>Poeae Chloroplast Group 2 (Poeae type)</taxon>
        <taxon>Loliodinae</taxon>
        <taxon>Loliinae</taxon>
        <taxon>Lolium</taxon>
    </lineage>
</organism>
<dbReference type="Proteomes" id="UP001231189">
    <property type="component" value="Unassembled WGS sequence"/>
</dbReference>
<dbReference type="PROSITE" id="PS51485">
    <property type="entry name" value="PHYTOCYANIN"/>
    <property type="match status" value="1"/>
</dbReference>
<evidence type="ECO:0000313" key="6">
    <source>
        <dbReference type="EMBL" id="KAK1613222.1"/>
    </source>
</evidence>
<proteinExistence type="predicted"/>